<dbReference type="InterPro" id="IPR029060">
    <property type="entry name" value="PIN-like_dom_sf"/>
</dbReference>
<proteinExistence type="predicted"/>
<dbReference type="GO" id="GO:0004518">
    <property type="term" value="F:nuclease activity"/>
    <property type="evidence" value="ECO:0007669"/>
    <property type="project" value="UniProtKB-KW"/>
</dbReference>
<evidence type="ECO:0000256" key="4">
    <source>
        <dbReference type="ARBA" id="ARBA00022842"/>
    </source>
</evidence>
<dbReference type="PANTHER" id="PTHR11603">
    <property type="entry name" value="AAA FAMILY ATPASE"/>
    <property type="match status" value="1"/>
</dbReference>
<dbReference type="SMART" id="SM00670">
    <property type="entry name" value="PINc"/>
    <property type="match status" value="1"/>
</dbReference>
<feature type="domain" description="PIN" evidence="5">
    <location>
        <begin position="12"/>
        <end position="119"/>
    </location>
</feature>
<evidence type="ECO:0000313" key="6">
    <source>
        <dbReference type="EMBL" id="GAH31215.1"/>
    </source>
</evidence>
<dbReference type="InterPro" id="IPR002716">
    <property type="entry name" value="PIN_dom"/>
</dbReference>
<evidence type="ECO:0000256" key="1">
    <source>
        <dbReference type="ARBA" id="ARBA00001946"/>
    </source>
</evidence>
<dbReference type="CDD" id="cd09877">
    <property type="entry name" value="PIN_YacL-like"/>
    <property type="match status" value="1"/>
</dbReference>
<keyword evidence="2" id="KW-0540">Nuclease</keyword>
<dbReference type="Pfam" id="PF01850">
    <property type="entry name" value="PIN"/>
    <property type="match status" value="1"/>
</dbReference>
<dbReference type="Gene3D" id="3.40.50.1010">
    <property type="entry name" value="5'-nuclease"/>
    <property type="match status" value="1"/>
</dbReference>
<dbReference type="PANTHER" id="PTHR11603:SF147">
    <property type="entry name" value="MEMBRANE PROTEIN"/>
    <property type="match status" value="1"/>
</dbReference>
<evidence type="ECO:0000256" key="2">
    <source>
        <dbReference type="ARBA" id="ARBA00022722"/>
    </source>
</evidence>
<evidence type="ECO:0000259" key="5">
    <source>
        <dbReference type="SMART" id="SM00670"/>
    </source>
</evidence>
<dbReference type="SUPFAM" id="SSF88723">
    <property type="entry name" value="PIN domain-like"/>
    <property type="match status" value="1"/>
</dbReference>
<dbReference type="InterPro" id="IPR052041">
    <property type="entry name" value="Nucleic_acid_metab_PIN/TRAM"/>
</dbReference>
<dbReference type="GO" id="GO:0016787">
    <property type="term" value="F:hydrolase activity"/>
    <property type="evidence" value="ECO:0007669"/>
    <property type="project" value="UniProtKB-KW"/>
</dbReference>
<dbReference type="InterPro" id="IPR002792">
    <property type="entry name" value="TRAM_dom"/>
</dbReference>
<comment type="caution">
    <text evidence="6">The sequence shown here is derived from an EMBL/GenBank/DDBJ whole genome shotgun (WGS) entry which is preliminary data.</text>
</comment>
<keyword evidence="3" id="KW-0378">Hydrolase</keyword>
<dbReference type="AlphaFoldDB" id="X1FFA6"/>
<organism evidence="6">
    <name type="scientific">marine sediment metagenome</name>
    <dbReference type="NCBI Taxonomy" id="412755"/>
    <lineage>
        <taxon>unclassified sequences</taxon>
        <taxon>metagenomes</taxon>
        <taxon>ecological metagenomes</taxon>
    </lineage>
</organism>
<keyword evidence="4" id="KW-0460">Magnesium</keyword>
<accession>X1FFA6</accession>
<protein>
    <recommendedName>
        <fullName evidence="5">PIN domain-containing protein</fullName>
    </recommendedName>
</protein>
<evidence type="ECO:0000256" key="3">
    <source>
        <dbReference type="ARBA" id="ARBA00022801"/>
    </source>
</evidence>
<comment type="cofactor">
    <cofactor evidence="1">
        <name>Mg(2+)</name>
        <dbReference type="ChEBI" id="CHEBI:18420"/>
    </cofactor>
</comment>
<sequence length="226" mass="25665">MRRKENSKHFVHPKILDTSVIIDGRILDICQTEFLEGELIIPRFVLSELQHIADSSDSLKRKRGRRGLDILNKMTKIRKNKIKIVGKDYNEPKEVDAKIIKLAKEIKAKVITNDYNLNKVAQLEGIPVLNINDLSNALKAVILPGEEMNTQIIKEGKEPEQGIAYLDDGTMIVVEDGHKYIGKKVNILVTSILQTPAGRMIFGRVKSVRDRKSNEFKNVVRLSSRK</sequence>
<name>X1FFA6_9ZZZZ</name>
<gene>
    <name evidence="6" type="ORF">S03H2_03903</name>
</gene>
<dbReference type="EMBL" id="BARU01001493">
    <property type="protein sequence ID" value="GAH31215.1"/>
    <property type="molecule type" value="Genomic_DNA"/>
</dbReference>
<dbReference type="Pfam" id="PF01938">
    <property type="entry name" value="TRAM"/>
    <property type="match status" value="1"/>
</dbReference>
<reference evidence="6" key="1">
    <citation type="journal article" date="2014" name="Front. Microbiol.">
        <title>High frequency of phylogenetically diverse reductive dehalogenase-homologous genes in deep subseafloor sedimentary metagenomes.</title>
        <authorList>
            <person name="Kawai M."/>
            <person name="Futagami T."/>
            <person name="Toyoda A."/>
            <person name="Takaki Y."/>
            <person name="Nishi S."/>
            <person name="Hori S."/>
            <person name="Arai W."/>
            <person name="Tsubouchi T."/>
            <person name="Morono Y."/>
            <person name="Uchiyama I."/>
            <person name="Ito T."/>
            <person name="Fujiyama A."/>
            <person name="Inagaki F."/>
            <person name="Takami H."/>
        </authorList>
    </citation>
    <scope>NUCLEOTIDE SEQUENCE</scope>
    <source>
        <strain evidence="6">Expedition CK06-06</strain>
    </source>
</reference>